<evidence type="ECO:0000256" key="6">
    <source>
        <dbReference type="RuleBase" id="RU362112"/>
    </source>
</evidence>
<dbReference type="InterPro" id="IPR030476">
    <property type="entry name" value="Pentaxin_CS"/>
</dbReference>
<dbReference type="Gene3D" id="2.60.120.200">
    <property type="match status" value="1"/>
</dbReference>
<dbReference type="GO" id="GO:0046872">
    <property type="term" value="F:metal ion binding"/>
    <property type="evidence" value="ECO:0007669"/>
    <property type="project" value="UniProtKB-KW"/>
</dbReference>
<sequence length="250" mass="27988">MSKVGKNTDLLVALFPSPNRGRLSVGGHPPFGLFFQARLWVIVLSECQRTGHAQAFYFPREKVASHAEVRPLQEMTLHSFTLCFWVHNLHQGKQTVFLYSTPENENELVVTVGLDVCVWVGGSFVQFDLHRKSEEWVHHCITWASHSGDVNLWVNGAVGTAKNIQKGYVIQKGGTAILGKYKNSMLNVFGNGFSGWISQVNLWSHVLDYNEIQQLTLCKHEDKKGNIIAWGQTPFLLYGGVVVDVDTSCS</sequence>
<evidence type="ECO:0000256" key="2">
    <source>
        <dbReference type="ARBA" id="ARBA00022729"/>
    </source>
</evidence>
<dbReference type="InterPro" id="IPR051005">
    <property type="entry name" value="Pentraxin_domain"/>
</dbReference>
<keyword evidence="3 6" id="KW-0106">Calcium</keyword>
<evidence type="ECO:0000259" key="7">
    <source>
        <dbReference type="PROSITE" id="PS51828"/>
    </source>
</evidence>
<dbReference type="InterPro" id="IPR001759">
    <property type="entry name" value="PTX_dom"/>
</dbReference>
<reference evidence="8" key="2">
    <citation type="submission" date="2025-09" db="UniProtKB">
        <authorList>
            <consortium name="Ensembl"/>
        </authorList>
    </citation>
    <scope>IDENTIFICATION</scope>
</reference>
<keyword evidence="1 6" id="KW-0479">Metal-binding</keyword>
<dbReference type="Pfam" id="PF00354">
    <property type="entry name" value="Pentaxin"/>
    <property type="match status" value="1"/>
</dbReference>
<protein>
    <recommendedName>
        <fullName evidence="6">Pentraxin family member</fullName>
    </recommendedName>
</protein>
<evidence type="ECO:0000256" key="4">
    <source>
        <dbReference type="ARBA" id="ARBA00023157"/>
    </source>
</evidence>
<comment type="cofactor">
    <cofactor evidence="6">
        <name>Ca(2+)</name>
        <dbReference type="ChEBI" id="CHEBI:29108"/>
    </cofactor>
    <text evidence="6">Binds 2 calcium ions per subunit.</text>
</comment>
<dbReference type="SUPFAM" id="SSF49899">
    <property type="entry name" value="Concanavalin A-like lectins/glucanases"/>
    <property type="match status" value="1"/>
</dbReference>
<keyword evidence="4" id="KW-1015">Disulfide bond</keyword>
<dbReference type="Ensembl" id="ENSVKKT00000009254.1">
    <property type="protein sequence ID" value="ENSVKKP00000009023.1"/>
    <property type="gene ID" value="ENSVKKG00000006409.1"/>
</dbReference>
<comment type="subunit">
    <text evidence="6">Homopentamer. Pentaxin (or pentraxin) have a discoid arrangement of 5 non-covalently bound subunits.</text>
</comment>
<feature type="domain" description="Pentraxin (PTX)" evidence="7">
    <location>
        <begin position="52"/>
        <end position="249"/>
    </location>
</feature>
<comment type="subcellular location">
    <subcellularLocation>
        <location evidence="6">Secreted</location>
    </subcellularLocation>
</comment>
<comment type="similarity">
    <text evidence="6">Belongs to the pentraxin family.</text>
</comment>
<keyword evidence="2" id="KW-0732">Signal</keyword>
<dbReference type="SMART" id="SM00159">
    <property type="entry name" value="PTX"/>
    <property type="match status" value="1"/>
</dbReference>
<dbReference type="Proteomes" id="UP000694545">
    <property type="component" value="Unplaced"/>
</dbReference>
<dbReference type="InterPro" id="IPR013320">
    <property type="entry name" value="ConA-like_dom_sf"/>
</dbReference>
<dbReference type="PROSITE" id="PS51828">
    <property type="entry name" value="PTX_2"/>
    <property type="match status" value="1"/>
</dbReference>
<reference evidence="8" key="1">
    <citation type="submission" date="2025-08" db="UniProtKB">
        <authorList>
            <consortium name="Ensembl"/>
        </authorList>
    </citation>
    <scope>IDENTIFICATION</scope>
</reference>
<proteinExistence type="inferred from homology"/>
<dbReference type="PROSITE" id="PS00289">
    <property type="entry name" value="PTX_1"/>
    <property type="match status" value="1"/>
</dbReference>
<dbReference type="PRINTS" id="PR00895">
    <property type="entry name" value="PENTAXIN"/>
</dbReference>
<evidence type="ECO:0000256" key="5">
    <source>
        <dbReference type="PROSITE-ProRule" id="PRU01172"/>
    </source>
</evidence>
<dbReference type="OMA" id="TEDXCET"/>
<dbReference type="PANTHER" id="PTHR45869">
    <property type="entry name" value="C-REACTIVE PROTEIN-RELATED"/>
    <property type="match status" value="1"/>
</dbReference>
<evidence type="ECO:0000313" key="9">
    <source>
        <dbReference type="Proteomes" id="UP000694545"/>
    </source>
</evidence>
<evidence type="ECO:0000256" key="1">
    <source>
        <dbReference type="ARBA" id="ARBA00022723"/>
    </source>
</evidence>
<dbReference type="PANTHER" id="PTHR45869:SF2">
    <property type="entry name" value="C-REACTIVE PROTEIN-RELATED"/>
    <property type="match status" value="1"/>
</dbReference>
<dbReference type="AlphaFoldDB" id="A0A8D2KUH2"/>
<organism evidence="8 9">
    <name type="scientific">Varanus komodoensis</name>
    <name type="common">Komodo dragon</name>
    <dbReference type="NCBI Taxonomy" id="61221"/>
    <lineage>
        <taxon>Eukaryota</taxon>
        <taxon>Metazoa</taxon>
        <taxon>Chordata</taxon>
        <taxon>Craniata</taxon>
        <taxon>Vertebrata</taxon>
        <taxon>Euteleostomi</taxon>
        <taxon>Lepidosauria</taxon>
        <taxon>Squamata</taxon>
        <taxon>Bifurcata</taxon>
        <taxon>Unidentata</taxon>
        <taxon>Episquamata</taxon>
        <taxon>Toxicofera</taxon>
        <taxon>Anguimorpha</taxon>
        <taxon>Paleoanguimorpha</taxon>
        <taxon>Varanoidea</taxon>
        <taxon>Varanidae</taxon>
        <taxon>Varanus</taxon>
    </lineage>
</organism>
<keyword evidence="9" id="KW-1185">Reference proteome</keyword>
<evidence type="ECO:0000313" key="8">
    <source>
        <dbReference type="Ensembl" id="ENSVKKP00000009023.1"/>
    </source>
</evidence>
<evidence type="ECO:0000256" key="3">
    <source>
        <dbReference type="ARBA" id="ARBA00022837"/>
    </source>
</evidence>
<accession>A0A8D2KUH2</accession>
<comment type="caution">
    <text evidence="5">Lacks conserved residue(s) required for the propagation of feature annotation.</text>
</comment>
<name>A0A8D2KUH2_VARKO</name>
<dbReference type="GO" id="GO:0005576">
    <property type="term" value="C:extracellular region"/>
    <property type="evidence" value="ECO:0007669"/>
    <property type="project" value="UniProtKB-SubCell"/>
</dbReference>